<dbReference type="Gene3D" id="1.10.12.10">
    <property type="entry name" value="Lyase 2-enoyl-coa Hydratase, Chain A, domain 2"/>
    <property type="match status" value="1"/>
</dbReference>
<dbReference type="EnsemblProtists" id="PYU1_T004540">
    <property type="protein sequence ID" value="PYU1_T004540"/>
    <property type="gene ID" value="PYU1_G004529"/>
</dbReference>
<evidence type="ECO:0000313" key="4">
    <source>
        <dbReference type="EnsemblProtists" id="PYU1_T004540"/>
    </source>
</evidence>
<dbReference type="GO" id="GO:0016836">
    <property type="term" value="F:hydro-lyase activity"/>
    <property type="evidence" value="ECO:0007669"/>
    <property type="project" value="UniProtKB-ARBA"/>
</dbReference>
<comment type="similarity">
    <text evidence="1 3">Belongs to the enoyl-CoA hydratase/isomerase family.</text>
</comment>
<proteinExistence type="inferred from homology"/>
<sequence length="301" mass="32262">MAMLLVRHAKASSSVITCRTALSALPHGRAFSVMLSDAGAPQFKVELLDGDHAGVALFTMNRPDARNALGKQMMVEFRQAMDKVRFDTNVRVVVLQSTVPKVFCAGADLKERIKMAPEEAAATVFGLRSGFAELEQLPMPTIAAIEGAALGGGLEMALSCDFRIAGAKALLGCPETSLAIIPGAGGTQRLPRLIGLSKAKELIYTSRRIGADAAEKIGLVDYAVDESKALDKALELAREILPNGPIGVRMAKEAITKGFEVDQATGMAIERACYAQVIPTKDRMEGLQAFREKRRPSYKGE</sequence>
<dbReference type="InterPro" id="IPR001753">
    <property type="entry name" value="Enoyl-CoA_hydra/iso"/>
</dbReference>
<dbReference type="InParanoid" id="K3WHU8"/>
<dbReference type="GO" id="GO:0005739">
    <property type="term" value="C:mitochondrion"/>
    <property type="evidence" value="ECO:0007669"/>
    <property type="project" value="TreeGrafter"/>
</dbReference>
<dbReference type="STRING" id="431595.K3WHU8"/>
<evidence type="ECO:0008006" key="6">
    <source>
        <dbReference type="Google" id="ProtNLM"/>
    </source>
</evidence>
<dbReference type="EMBL" id="GL376631">
    <property type="status" value="NOT_ANNOTATED_CDS"/>
    <property type="molecule type" value="Genomic_DNA"/>
</dbReference>
<dbReference type="eggNOG" id="KOG1679">
    <property type="taxonomic scope" value="Eukaryota"/>
</dbReference>
<dbReference type="PANTHER" id="PTHR11941:SF171">
    <property type="entry name" value="SD19268P"/>
    <property type="match status" value="1"/>
</dbReference>
<dbReference type="FunFam" id="3.90.226.10:FF:000009">
    <property type="entry name" value="Carnitinyl-CoA dehydratase"/>
    <property type="match status" value="1"/>
</dbReference>
<protein>
    <recommendedName>
        <fullName evidence="6">Enoyl-CoA hydratase</fullName>
    </recommendedName>
</protein>
<name>K3WHU8_GLOUD</name>
<dbReference type="AlphaFoldDB" id="K3WHU8"/>
<dbReference type="Gene3D" id="3.90.226.10">
    <property type="entry name" value="2-enoyl-CoA Hydratase, Chain A, domain 1"/>
    <property type="match status" value="1"/>
</dbReference>
<evidence type="ECO:0000313" key="5">
    <source>
        <dbReference type="Proteomes" id="UP000019132"/>
    </source>
</evidence>
<dbReference type="InterPro" id="IPR029045">
    <property type="entry name" value="ClpP/crotonase-like_dom_sf"/>
</dbReference>
<dbReference type="GO" id="GO:0006635">
    <property type="term" value="P:fatty acid beta-oxidation"/>
    <property type="evidence" value="ECO:0007669"/>
    <property type="project" value="TreeGrafter"/>
</dbReference>
<dbReference type="Pfam" id="PF00378">
    <property type="entry name" value="ECH_1"/>
    <property type="match status" value="1"/>
</dbReference>
<accession>K3WHU8</accession>
<dbReference type="PANTHER" id="PTHR11941">
    <property type="entry name" value="ENOYL-COA HYDRATASE-RELATED"/>
    <property type="match status" value="1"/>
</dbReference>
<keyword evidence="2" id="KW-0456">Lyase</keyword>
<dbReference type="InterPro" id="IPR014748">
    <property type="entry name" value="Enoyl-CoA_hydra_C"/>
</dbReference>
<dbReference type="SUPFAM" id="SSF52096">
    <property type="entry name" value="ClpP/crotonase"/>
    <property type="match status" value="1"/>
</dbReference>
<reference evidence="5" key="2">
    <citation type="submission" date="2010-04" db="EMBL/GenBank/DDBJ databases">
        <authorList>
            <person name="Buell R."/>
            <person name="Hamilton J."/>
            <person name="Hostetler J."/>
        </authorList>
    </citation>
    <scope>NUCLEOTIDE SEQUENCE [LARGE SCALE GENOMIC DNA]</scope>
    <source>
        <strain evidence="5">DAOM:BR144</strain>
    </source>
</reference>
<evidence type="ECO:0000256" key="1">
    <source>
        <dbReference type="ARBA" id="ARBA00005254"/>
    </source>
</evidence>
<dbReference type="InterPro" id="IPR018376">
    <property type="entry name" value="Enoyl-CoA_hyd/isom_CS"/>
</dbReference>
<reference evidence="4" key="3">
    <citation type="submission" date="2015-02" db="UniProtKB">
        <authorList>
            <consortium name="EnsemblProtists"/>
        </authorList>
    </citation>
    <scope>IDENTIFICATION</scope>
    <source>
        <strain evidence="4">DAOM BR144</strain>
    </source>
</reference>
<evidence type="ECO:0000256" key="2">
    <source>
        <dbReference type="ARBA" id="ARBA00023239"/>
    </source>
</evidence>
<evidence type="ECO:0000256" key="3">
    <source>
        <dbReference type="RuleBase" id="RU003707"/>
    </source>
</evidence>
<dbReference type="PROSITE" id="PS00166">
    <property type="entry name" value="ENOYL_COA_HYDRATASE"/>
    <property type="match status" value="1"/>
</dbReference>
<dbReference type="CDD" id="cd06558">
    <property type="entry name" value="crotonase-like"/>
    <property type="match status" value="1"/>
</dbReference>
<dbReference type="VEuPathDB" id="FungiDB:PYU1_G004529"/>
<dbReference type="FunFam" id="1.10.12.10:FF:000001">
    <property type="entry name" value="Probable enoyl-CoA hydratase, mitochondrial"/>
    <property type="match status" value="1"/>
</dbReference>
<organism evidence="4 5">
    <name type="scientific">Globisporangium ultimum (strain ATCC 200006 / CBS 805.95 / DAOM BR144)</name>
    <name type="common">Pythium ultimum</name>
    <dbReference type="NCBI Taxonomy" id="431595"/>
    <lineage>
        <taxon>Eukaryota</taxon>
        <taxon>Sar</taxon>
        <taxon>Stramenopiles</taxon>
        <taxon>Oomycota</taxon>
        <taxon>Peronosporomycetes</taxon>
        <taxon>Pythiales</taxon>
        <taxon>Pythiaceae</taxon>
        <taxon>Globisporangium</taxon>
    </lineage>
</organism>
<dbReference type="OMA" id="YEQAHAW"/>
<dbReference type="HOGENOM" id="CLU_009834_7_6_1"/>
<reference evidence="5" key="1">
    <citation type="journal article" date="2010" name="Genome Biol.">
        <title>Genome sequence of the necrotrophic plant pathogen Pythium ultimum reveals original pathogenicity mechanisms and effector repertoire.</title>
        <authorList>
            <person name="Levesque C.A."/>
            <person name="Brouwer H."/>
            <person name="Cano L."/>
            <person name="Hamilton J.P."/>
            <person name="Holt C."/>
            <person name="Huitema E."/>
            <person name="Raffaele S."/>
            <person name="Robideau G.P."/>
            <person name="Thines M."/>
            <person name="Win J."/>
            <person name="Zerillo M.M."/>
            <person name="Beakes G.W."/>
            <person name="Boore J.L."/>
            <person name="Busam D."/>
            <person name="Dumas B."/>
            <person name="Ferriera S."/>
            <person name="Fuerstenberg S.I."/>
            <person name="Gachon C.M."/>
            <person name="Gaulin E."/>
            <person name="Govers F."/>
            <person name="Grenville-Briggs L."/>
            <person name="Horner N."/>
            <person name="Hostetler J."/>
            <person name="Jiang R.H."/>
            <person name="Johnson J."/>
            <person name="Krajaejun T."/>
            <person name="Lin H."/>
            <person name="Meijer H.J."/>
            <person name="Moore B."/>
            <person name="Morris P."/>
            <person name="Phuntmart V."/>
            <person name="Puiu D."/>
            <person name="Shetty J."/>
            <person name="Stajich J.E."/>
            <person name="Tripathy S."/>
            <person name="Wawra S."/>
            <person name="van West P."/>
            <person name="Whitty B.R."/>
            <person name="Coutinho P.M."/>
            <person name="Henrissat B."/>
            <person name="Martin F."/>
            <person name="Thomas P.D."/>
            <person name="Tyler B.M."/>
            <person name="De Vries R.P."/>
            <person name="Kamoun S."/>
            <person name="Yandell M."/>
            <person name="Tisserat N."/>
            <person name="Buell C.R."/>
        </authorList>
    </citation>
    <scope>NUCLEOTIDE SEQUENCE</scope>
    <source>
        <strain evidence="5">DAOM:BR144</strain>
    </source>
</reference>
<dbReference type="Proteomes" id="UP000019132">
    <property type="component" value="Unassembled WGS sequence"/>
</dbReference>
<keyword evidence="5" id="KW-1185">Reference proteome</keyword>